<proteinExistence type="predicted"/>
<keyword evidence="2" id="KW-1185">Reference proteome</keyword>
<accession>A0ABT6EYV5</accession>
<evidence type="ECO:0000313" key="2">
    <source>
        <dbReference type="Proteomes" id="UP001154265"/>
    </source>
</evidence>
<reference evidence="1" key="1">
    <citation type="journal article" date="2022" name="Genome Biol. Evol.">
        <title>A New Gene Family Diagnostic for Intracellular Biomineralization of Amorphous Ca Carbonates by Cyanobacteria.</title>
        <authorList>
            <person name="Benzerara K."/>
            <person name="Duprat E."/>
            <person name="Bitard-Feildel T."/>
            <person name="Caumes G."/>
            <person name="Cassier-Chauvat C."/>
            <person name="Chauvat F."/>
            <person name="Dezi M."/>
            <person name="Diop S.I."/>
            <person name="Gaschignard G."/>
            <person name="Gorgen S."/>
            <person name="Gugger M."/>
            <person name="Lopez-Garcia P."/>
            <person name="Millet M."/>
            <person name="Skouri-Panet F."/>
            <person name="Moreira D."/>
            <person name="Callebaut I."/>
        </authorList>
    </citation>
    <scope>NUCLEOTIDE SEQUENCE</scope>
    <source>
        <strain evidence="1">G9</strain>
    </source>
</reference>
<dbReference type="Proteomes" id="UP001154265">
    <property type="component" value="Unassembled WGS sequence"/>
</dbReference>
<protein>
    <submittedName>
        <fullName evidence="1">Uncharacterized protein</fullName>
    </submittedName>
</protein>
<dbReference type="RefSeq" id="WP_277866468.1">
    <property type="nucleotide sequence ID" value="NZ_JAKKUT010000002.1"/>
</dbReference>
<name>A0ABT6EYV5_9SYNE</name>
<reference evidence="1" key="2">
    <citation type="submission" date="2022-01" db="EMBL/GenBank/DDBJ databases">
        <authorList>
            <person name="Zivanovic Y."/>
            <person name="Moreira D."/>
            <person name="Lopez-Garcia P."/>
        </authorList>
    </citation>
    <scope>NUCLEOTIDE SEQUENCE</scope>
    <source>
        <strain evidence="1">G9</strain>
    </source>
</reference>
<organism evidence="1 2">
    <name type="scientific">Candidatus Synechococcus calcipolaris G9</name>
    <dbReference type="NCBI Taxonomy" id="1497997"/>
    <lineage>
        <taxon>Bacteria</taxon>
        <taxon>Bacillati</taxon>
        <taxon>Cyanobacteriota</taxon>
        <taxon>Cyanophyceae</taxon>
        <taxon>Synechococcales</taxon>
        <taxon>Synechococcaceae</taxon>
        <taxon>Synechococcus</taxon>
    </lineage>
</organism>
<evidence type="ECO:0000313" key="1">
    <source>
        <dbReference type="EMBL" id="MDG2990561.1"/>
    </source>
</evidence>
<sequence length="76" mass="7732">MAAAITTSATSLEGQALECIRELQSLELAIPEADRPNNATIAVDFEALTATLSVTLPVTLNGAGAAISITASPYLS</sequence>
<comment type="caution">
    <text evidence="1">The sequence shown here is derived from an EMBL/GenBank/DDBJ whole genome shotgun (WGS) entry which is preliminary data.</text>
</comment>
<gene>
    <name evidence="1" type="ORF">L3556_06375</name>
</gene>
<dbReference type="EMBL" id="JAKKUT010000002">
    <property type="protein sequence ID" value="MDG2990561.1"/>
    <property type="molecule type" value="Genomic_DNA"/>
</dbReference>